<organism evidence="1 3">
    <name type="scientific">Marivita cryptomonadis</name>
    <dbReference type="NCBI Taxonomy" id="505252"/>
    <lineage>
        <taxon>Bacteria</taxon>
        <taxon>Pseudomonadati</taxon>
        <taxon>Pseudomonadota</taxon>
        <taxon>Alphaproteobacteria</taxon>
        <taxon>Rhodobacterales</taxon>
        <taxon>Roseobacteraceae</taxon>
        <taxon>Marivita</taxon>
    </lineage>
</organism>
<keyword evidence="4" id="KW-1185">Reference proteome</keyword>
<dbReference type="GO" id="GO:0003676">
    <property type="term" value="F:nucleic acid binding"/>
    <property type="evidence" value="ECO:0007669"/>
    <property type="project" value="InterPro"/>
</dbReference>
<dbReference type="InterPro" id="IPR011856">
    <property type="entry name" value="tRNA_endonuc-like_dom_sf"/>
</dbReference>
<dbReference type="EMBL" id="JAFBXE010000003">
    <property type="protein sequence ID" value="MBM2411776.1"/>
    <property type="molecule type" value="Genomic_DNA"/>
</dbReference>
<dbReference type="Proteomes" id="UP000755667">
    <property type="component" value="Unassembled WGS sequence"/>
</dbReference>
<evidence type="ECO:0000313" key="3">
    <source>
        <dbReference type="Proteomes" id="UP000755667"/>
    </source>
</evidence>
<dbReference type="EMBL" id="JAFBXF010000003">
    <property type="protein sequence ID" value="MBM2416444.1"/>
    <property type="molecule type" value="Genomic_DNA"/>
</dbReference>
<reference evidence="1 4" key="1">
    <citation type="submission" date="2021-01" db="EMBL/GenBank/DDBJ databases">
        <title>Diatom-associated Roseobacters Show Island Model of Population Structure.</title>
        <authorList>
            <person name="Qu L."/>
            <person name="Feng X."/>
            <person name="Chen Y."/>
            <person name="Li L."/>
            <person name="Wang X."/>
            <person name="Hu Z."/>
            <person name="Wang H."/>
            <person name="Luo H."/>
        </authorList>
    </citation>
    <scope>NUCLEOTIDE SEQUENCE</scope>
    <source>
        <strain evidence="2 4">CC28-63</strain>
        <strain evidence="1">CC28-69</strain>
    </source>
</reference>
<protein>
    <recommendedName>
        <fullName evidence="5">PD(D/E)XK endonuclease domain-containing protein</fullName>
    </recommendedName>
</protein>
<evidence type="ECO:0000313" key="4">
    <source>
        <dbReference type="Proteomes" id="UP000809440"/>
    </source>
</evidence>
<evidence type="ECO:0000313" key="2">
    <source>
        <dbReference type="EMBL" id="MBM2416444.1"/>
    </source>
</evidence>
<proteinExistence type="predicted"/>
<name>A0A9Q2RYT7_9RHOB</name>
<accession>A0A9Q2RYT7</accession>
<dbReference type="RefSeq" id="WP_138488163.1">
    <property type="nucleotide sequence ID" value="NZ_JAFBWU010000003.1"/>
</dbReference>
<comment type="caution">
    <text evidence="1">The sequence shown here is derived from an EMBL/GenBank/DDBJ whole genome shotgun (WGS) entry which is preliminary data.</text>
</comment>
<dbReference type="Gene3D" id="3.40.1350.10">
    <property type="match status" value="1"/>
</dbReference>
<evidence type="ECO:0008006" key="5">
    <source>
        <dbReference type="Google" id="ProtNLM"/>
    </source>
</evidence>
<evidence type="ECO:0000313" key="1">
    <source>
        <dbReference type="EMBL" id="MBM2411776.1"/>
    </source>
</evidence>
<dbReference type="AlphaFoldDB" id="A0A9Q2RYT7"/>
<gene>
    <name evidence="1" type="ORF">JQX41_05655</name>
    <name evidence="2" type="ORF">JQX48_05660</name>
</gene>
<sequence length="191" mass="21564">MPKQLFLPGIILPSRPAEPRDARNALAAYPDMSTEDLCRHAKILGHSAELVVASILMRLGERDYPALEYERHDRVLFLPGDTPLRIQVKTRHTRTPTGDYVYNLRQRSERGATGRGPYSAEDFDILAMVALPEMAVRFTADWQTRHTIYASEFSELRRNPRATLDEALMRLGHAGAIPGRADEPDWLDLAA</sequence>
<dbReference type="Proteomes" id="UP000809440">
    <property type="component" value="Unassembled WGS sequence"/>
</dbReference>